<evidence type="ECO:0000256" key="2">
    <source>
        <dbReference type="ARBA" id="ARBA00022692"/>
    </source>
</evidence>
<comment type="subcellular location">
    <subcellularLocation>
        <location evidence="1">Membrane</location>
        <topology evidence="1">Single-pass membrane protein</topology>
    </subcellularLocation>
</comment>
<protein>
    <submittedName>
        <fullName evidence="7">Uncharacterized protein</fullName>
    </submittedName>
</protein>
<evidence type="ECO:0000256" key="5">
    <source>
        <dbReference type="ARBA" id="ARBA00023136"/>
    </source>
</evidence>
<dbReference type="Gene3D" id="3.80.10.10">
    <property type="entry name" value="Ribonuclease Inhibitor"/>
    <property type="match status" value="1"/>
</dbReference>
<organism evidence="7 8">
    <name type="scientific">Mya arenaria</name>
    <name type="common">Soft-shell clam</name>
    <dbReference type="NCBI Taxonomy" id="6604"/>
    <lineage>
        <taxon>Eukaryota</taxon>
        <taxon>Metazoa</taxon>
        <taxon>Spiralia</taxon>
        <taxon>Lophotrochozoa</taxon>
        <taxon>Mollusca</taxon>
        <taxon>Bivalvia</taxon>
        <taxon>Autobranchia</taxon>
        <taxon>Heteroconchia</taxon>
        <taxon>Euheterodonta</taxon>
        <taxon>Imparidentia</taxon>
        <taxon>Neoheterodontei</taxon>
        <taxon>Myida</taxon>
        <taxon>Myoidea</taxon>
        <taxon>Myidae</taxon>
        <taxon>Mya</taxon>
    </lineage>
</organism>
<evidence type="ECO:0000256" key="1">
    <source>
        <dbReference type="ARBA" id="ARBA00004167"/>
    </source>
</evidence>
<dbReference type="PANTHER" id="PTHR24365">
    <property type="entry name" value="TOLL-LIKE RECEPTOR"/>
    <property type="match status" value="1"/>
</dbReference>
<dbReference type="SUPFAM" id="SSF52058">
    <property type="entry name" value="L domain-like"/>
    <property type="match status" value="1"/>
</dbReference>
<evidence type="ECO:0000313" key="8">
    <source>
        <dbReference type="Proteomes" id="UP001164746"/>
    </source>
</evidence>
<keyword evidence="3 6" id="KW-0732">Signal</keyword>
<dbReference type="Proteomes" id="UP001164746">
    <property type="component" value="Chromosome 2"/>
</dbReference>
<dbReference type="InterPro" id="IPR032675">
    <property type="entry name" value="LRR_dom_sf"/>
</dbReference>
<dbReference type="EMBL" id="CP111013">
    <property type="protein sequence ID" value="WAQ95440.1"/>
    <property type="molecule type" value="Genomic_DNA"/>
</dbReference>
<feature type="signal peptide" evidence="6">
    <location>
        <begin position="1"/>
        <end position="23"/>
    </location>
</feature>
<keyword evidence="4" id="KW-1133">Transmembrane helix</keyword>
<dbReference type="InterPro" id="IPR001611">
    <property type="entry name" value="Leu-rich_rpt"/>
</dbReference>
<evidence type="ECO:0000256" key="6">
    <source>
        <dbReference type="SAM" id="SignalP"/>
    </source>
</evidence>
<dbReference type="PROSITE" id="PS51450">
    <property type="entry name" value="LRR"/>
    <property type="match status" value="1"/>
</dbReference>
<accession>A0ABY7DGH9</accession>
<reference evidence="7" key="1">
    <citation type="submission" date="2022-11" db="EMBL/GenBank/DDBJ databases">
        <title>Centuries of genome instability and evolution in soft-shell clam transmissible cancer (bioRxiv).</title>
        <authorList>
            <person name="Hart S.F.M."/>
            <person name="Yonemitsu M.A."/>
            <person name="Giersch R.M."/>
            <person name="Beal B.F."/>
            <person name="Arriagada G."/>
            <person name="Davis B.W."/>
            <person name="Ostrander E.A."/>
            <person name="Goff S.P."/>
            <person name="Metzger M.J."/>
        </authorList>
    </citation>
    <scope>NUCLEOTIDE SEQUENCE</scope>
    <source>
        <strain evidence="7">MELC-2E11</strain>
        <tissue evidence="7">Siphon/mantle</tissue>
    </source>
</reference>
<keyword evidence="5" id="KW-0472">Membrane</keyword>
<name>A0ABY7DGH9_MYAAR</name>
<evidence type="ECO:0000256" key="4">
    <source>
        <dbReference type="ARBA" id="ARBA00022989"/>
    </source>
</evidence>
<feature type="chain" id="PRO_5045818928" evidence="6">
    <location>
        <begin position="24"/>
        <end position="339"/>
    </location>
</feature>
<keyword evidence="2" id="KW-0812">Transmembrane</keyword>
<evidence type="ECO:0000256" key="3">
    <source>
        <dbReference type="ARBA" id="ARBA00022729"/>
    </source>
</evidence>
<evidence type="ECO:0000313" key="7">
    <source>
        <dbReference type="EMBL" id="WAQ95440.1"/>
    </source>
</evidence>
<dbReference type="PANTHER" id="PTHR24365:SF541">
    <property type="entry name" value="PROTEIN TOLL-RELATED"/>
    <property type="match status" value="1"/>
</dbReference>
<keyword evidence="8" id="KW-1185">Reference proteome</keyword>
<proteinExistence type="predicted"/>
<sequence>MDYKMAFPIGYNVWILIFVVVNAQNEVVEEHAGPSTDCTKSTRDESNSSVAINGSTCSLQRIGCGKQLACDRKLFDSIPVEYPHILDVKICSLNLSNNLISDIPNKAFHHSGLSTFTGLGEEMKMLKNLRSLSMSPSPRAGHLFFEKEFLELKNLVNISFYDMFGDCKIYNISDKAFQNVPYVKVLNLDNCHIKTIGRQAFKPMNSSLHALHLSQNENLKFSDMNDALAGLENSSALITLRANQIHHFSGLAPLYTEIDGNCGMSIIAESVDMCMQDLIDCFQMTPCFHTPRGKASFIKSSVVPSLEHIHDLSLWIHDRDSAAGESVAENITHAIGTSS</sequence>
<gene>
    <name evidence="7" type="ORF">MAR_028130</name>
</gene>